<evidence type="ECO:0000313" key="3">
    <source>
        <dbReference type="Proteomes" id="UP000032142"/>
    </source>
</evidence>
<keyword evidence="1" id="KW-0812">Transmembrane</keyword>
<dbReference type="EMBL" id="KN443141">
    <property type="protein sequence ID" value="KHG27973.1"/>
    <property type="molecule type" value="Genomic_DNA"/>
</dbReference>
<sequence>MDTGFLSLVVVLHMLQTNHSSKKRPDISPLELPCLFKLPDIGYPELPIIWLSMSFPIWFFVNLSIMAFMSFPLYSPNKLPDMVLCELPD</sequence>
<evidence type="ECO:0000256" key="1">
    <source>
        <dbReference type="SAM" id="Phobius"/>
    </source>
</evidence>
<feature type="transmembrane region" description="Helical" evidence="1">
    <location>
        <begin position="47"/>
        <end position="74"/>
    </location>
</feature>
<name>A0A0B0PND6_GOSAR</name>
<protein>
    <submittedName>
        <fullName evidence="2">Cephamycin export CmcT</fullName>
    </submittedName>
</protein>
<keyword evidence="1" id="KW-1133">Transmembrane helix</keyword>
<reference evidence="3" key="1">
    <citation type="submission" date="2014-09" db="EMBL/GenBank/DDBJ databases">
        <authorList>
            <person name="Mudge J."/>
            <person name="Ramaraj T."/>
            <person name="Lindquist I.E."/>
            <person name="Bharti A.K."/>
            <person name="Sundararajan A."/>
            <person name="Cameron C.T."/>
            <person name="Woodward J.E."/>
            <person name="May G.D."/>
            <person name="Brubaker C."/>
            <person name="Broadhvest J."/>
            <person name="Wilkins T.A."/>
        </authorList>
    </citation>
    <scope>NUCLEOTIDE SEQUENCE</scope>
    <source>
        <strain evidence="3">cv. AKA8401</strain>
    </source>
</reference>
<accession>A0A0B0PND6</accession>
<gene>
    <name evidence="2" type="ORF">F383_34275</name>
</gene>
<proteinExistence type="predicted"/>
<keyword evidence="1" id="KW-0472">Membrane</keyword>
<keyword evidence="3" id="KW-1185">Reference proteome</keyword>
<organism evidence="2 3">
    <name type="scientific">Gossypium arboreum</name>
    <name type="common">Tree cotton</name>
    <name type="synonym">Gossypium nanking</name>
    <dbReference type="NCBI Taxonomy" id="29729"/>
    <lineage>
        <taxon>Eukaryota</taxon>
        <taxon>Viridiplantae</taxon>
        <taxon>Streptophyta</taxon>
        <taxon>Embryophyta</taxon>
        <taxon>Tracheophyta</taxon>
        <taxon>Spermatophyta</taxon>
        <taxon>Magnoliopsida</taxon>
        <taxon>eudicotyledons</taxon>
        <taxon>Gunneridae</taxon>
        <taxon>Pentapetalae</taxon>
        <taxon>rosids</taxon>
        <taxon>malvids</taxon>
        <taxon>Malvales</taxon>
        <taxon>Malvaceae</taxon>
        <taxon>Malvoideae</taxon>
        <taxon>Gossypium</taxon>
    </lineage>
</organism>
<dbReference type="AlphaFoldDB" id="A0A0B0PND6"/>
<dbReference type="Proteomes" id="UP000032142">
    <property type="component" value="Unassembled WGS sequence"/>
</dbReference>
<evidence type="ECO:0000313" key="2">
    <source>
        <dbReference type="EMBL" id="KHG27973.1"/>
    </source>
</evidence>